<evidence type="ECO:0000259" key="8">
    <source>
        <dbReference type="Pfam" id="PF00482"/>
    </source>
</evidence>
<dbReference type="Pfam" id="PF00482">
    <property type="entry name" value="T2SSF"/>
    <property type="match status" value="2"/>
</dbReference>
<evidence type="ECO:0000313" key="9">
    <source>
        <dbReference type="EMBL" id="QGQ24022.1"/>
    </source>
</evidence>
<evidence type="ECO:0000256" key="1">
    <source>
        <dbReference type="ARBA" id="ARBA00004651"/>
    </source>
</evidence>
<dbReference type="AlphaFoldDB" id="A0A6I6AEI0"/>
<keyword evidence="4 7" id="KW-0812">Transmembrane</keyword>
<keyword evidence="10" id="KW-1185">Reference proteome</keyword>
<dbReference type="PANTHER" id="PTHR30012:SF0">
    <property type="entry name" value="TYPE II SECRETION SYSTEM PROTEIN F-RELATED"/>
    <property type="match status" value="1"/>
</dbReference>
<evidence type="ECO:0000256" key="2">
    <source>
        <dbReference type="ARBA" id="ARBA00005745"/>
    </source>
</evidence>
<evidence type="ECO:0000256" key="4">
    <source>
        <dbReference type="ARBA" id="ARBA00022692"/>
    </source>
</evidence>
<organism evidence="9 10">
    <name type="scientific">Gimesia benthica</name>
    <dbReference type="NCBI Taxonomy" id="2608982"/>
    <lineage>
        <taxon>Bacteria</taxon>
        <taxon>Pseudomonadati</taxon>
        <taxon>Planctomycetota</taxon>
        <taxon>Planctomycetia</taxon>
        <taxon>Planctomycetales</taxon>
        <taxon>Planctomycetaceae</taxon>
        <taxon>Gimesia</taxon>
    </lineage>
</organism>
<dbReference type="PANTHER" id="PTHR30012">
    <property type="entry name" value="GENERAL SECRETION PATHWAY PROTEIN"/>
    <property type="match status" value="1"/>
</dbReference>
<proteinExistence type="inferred from homology"/>
<evidence type="ECO:0000256" key="6">
    <source>
        <dbReference type="ARBA" id="ARBA00023136"/>
    </source>
</evidence>
<evidence type="ECO:0000313" key="10">
    <source>
        <dbReference type="Proteomes" id="UP000427281"/>
    </source>
</evidence>
<comment type="subcellular location">
    <subcellularLocation>
        <location evidence="1">Cell membrane</location>
        <topology evidence="1">Multi-pass membrane protein</topology>
    </subcellularLocation>
</comment>
<sequence>MDQKHRPCGISRISRRWYYSLLCTASIFTLRRDFENAGKSFGLMKKYSYLCINSDGQEVSGFVNARSDESARIKLMEQGLKVVRVDLIESSQTSESEFSDGDAVDIIEFEGESLEDYGKAVWDVSTDYLDSIRNKKQPQIEGLPLSASLRTLAEESPSSNLAQTFQKMALDLEQGRSQEDTFQRHLQSVPQNLATLIHVSAGTEKLESVIEDYIASERQRRQARHKLLTSFFYSIVLILGSLILFYFLMTIIVGNFKSLFEDFGTELPRLTVLMISFADLLTKHGFKIALIIIGGMLLIWFSFDFLKKRALRRRLLNQIPVFGSILSNTSISQFCRMLAGLIDARVKLPEALMLAAQMTRDPNLIAGCEVLIKRTNAGFSLMESAQSSPHFTKSFIHIFRWQDHPQVFVESLRASSNIYQTKADLKTGTLIFILQPVLISGMLFLLGIPIVAVYLPMIKLLNDLS</sequence>
<dbReference type="InterPro" id="IPR003004">
    <property type="entry name" value="GspF/PilC"/>
</dbReference>
<feature type="transmembrane region" description="Helical" evidence="7">
    <location>
        <begin position="286"/>
        <end position="306"/>
    </location>
</feature>
<comment type="similarity">
    <text evidence="2">Belongs to the GSP F family.</text>
</comment>
<evidence type="ECO:0000256" key="7">
    <source>
        <dbReference type="SAM" id="Phobius"/>
    </source>
</evidence>
<keyword evidence="5 7" id="KW-1133">Transmembrane helix</keyword>
<dbReference type="Gene3D" id="1.20.81.30">
    <property type="entry name" value="Type II secretion system (T2SS), domain F"/>
    <property type="match status" value="2"/>
</dbReference>
<keyword evidence="3" id="KW-1003">Cell membrane</keyword>
<dbReference type="InterPro" id="IPR042094">
    <property type="entry name" value="T2SS_GspF_sf"/>
</dbReference>
<feature type="transmembrane region" description="Helical" evidence="7">
    <location>
        <begin position="430"/>
        <end position="455"/>
    </location>
</feature>
<keyword evidence="6 7" id="KW-0472">Membrane</keyword>
<feature type="domain" description="Type II secretion system protein GspF" evidence="8">
    <location>
        <begin position="334"/>
        <end position="456"/>
    </location>
</feature>
<reference evidence="9 10" key="1">
    <citation type="submission" date="2019-09" db="EMBL/GenBank/DDBJ databases">
        <title>Gimesia benthica sp. nov., a novel bacterium isolated from deep-sea water of the Northwest Indian Ocean.</title>
        <authorList>
            <person name="Dai X."/>
        </authorList>
    </citation>
    <scope>NUCLEOTIDE SEQUENCE [LARGE SCALE GENOMIC DNA]</scope>
    <source>
        <strain evidence="9 10">E7</strain>
    </source>
</reference>
<dbReference type="InterPro" id="IPR018076">
    <property type="entry name" value="T2SS_GspF_dom"/>
</dbReference>
<dbReference type="EMBL" id="CP043930">
    <property type="protein sequence ID" value="QGQ24022.1"/>
    <property type="molecule type" value="Genomic_DNA"/>
</dbReference>
<feature type="domain" description="Type II secretion system protein GspF" evidence="8">
    <location>
        <begin position="142"/>
        <end position="253"/>
    </location>
</feature>
<dbReference type="KEGG" id="gim:F1728_15605"/>
<name>A0A6I6AEI0_9PLAN</name>
<gene>
    <name evidence="9" type="ORF">F1728_15605</name>
</gene>
<dbReference type="GO" id="GO:0005886">
    <property type="term" value="C:plasma membrane"/>
    <property type="evidence" value="ECO:0007669"/>
    <property type="project" value="UniProtKB-SubCell"/>
</dbReference>
<dbReference type="Proteomes" id="UP000427281">
    <property type="component" value="Chromosome"/>
</dbReference>
<accession>A0A6I6AEI0</accession>
<feature type="transmembrane region" description="Helical" evidence="7">
    <location>
        <begin position="227"/>
        <end position="253"/>
    </location>
</feature>
<protein>
    <submittedName>
        <fullName evidence="9">Type II secretion system F family protein</fullName>
    </submittedName>
</protein>
<evidence type="ECO:0000256" key="3">
    <source>
        <dbReference type="ARBA" id="ARBA00022475"/>
    </source>
</evidence>
<evidence type="ECO:0000256" key="5">
    <source>
        <dbReference type="ARBA" id="ARBA00022989"/>
    </source>
</evidence>